<dbReference type="Pfam" id="PF14432">
    <property type="entry name" value="DYW_deaminase"/>
    <property type="match status" value="1"/>
</dbReference>
<feature type="repeat" description="PPR" evidence="2">
    <location>
        <begin position="219"/>
        <end position="253"/>
    </location>
</feature>
<dbReference type="PANTHER" id="PTHR47926:SF495">
    <property type="entry name" value="DYW DOMAIN-CONTAINING PROTEIN"/>
    <property type="match status" value="1"/>
</dbReference>
<dbReference type="InterPro" id="IPR011990">
    <property type="entry name" value="TPR-like_helical_dom_sf"/>
</dbReference>
<sequence>MEIDIIMDDSIYSSMSNGRAKGMRLKKLPTIQIGRGKCDDVEIDTMCLFNPLQHILSALKTAAKHQNTSQTRQLHACIVKVGFEGFLPLLNSLLNAYSKCSSLEDALQLFNEITPRDPFTWSSLLSLLTRSNLSQVAVTLFSTSFSFDKIQPDGHIYASLLNACANLLSSKQGKQIHAQFVISYFCDDDVVKSALVDMYSKCHTPDDARKVFDTIRIKNSISLTAMVYGYSLNGRHLEAIQIFKEMPFKSLPSWTALISGFVQHGNGINALKFFKKMRFEVIHIEDPFVICSVVGASATLASLALGKQLHCLVILLGYESSIFVSNALVDMYAKCSDIFASRQVFDNINGRDVVSWTAMIVGAAQHGWAEVALGLFDKMVFEGLTPNEVTFVGLIYACSHKGLVDKGRQLFNSMTSDYGIKPSLQHYTCLLDLLSRSGLLQEAKDVIMGMPFDPDEATWGALLSACKREGDVCMGIEIADHLLSLNPQEPSTYILLSNTYASACMWDQVAKVRKLISVMPVSKVPGYSWVELGMESYMFCAGELMHPMKDEILRLLEEIMEKMKERGYVPDTSSVLHDLEQQEKQEQLFLHSERLAVALGLLKATPGSAIRVVKNLRVCGDCHTVLKLISDIVSREIIVRDTNRFHHFKDGICSCNDFW</sequence>
<feature type="repeat" description="PPR" evidence="2">
    <location>
        <begin position="352"/>
        <end position="386"/>
    </location>
</feature>
<dbReference type="InterPro" id="IPR046960">
    <property type="entry name" value="PPR_At4g14850-like_plant"/>
</dbReference>
<dbReference type="AlphaFoldDB" id="A0AAV7ESC8"/>
<feature type="repeat" description="PPR" evidence="2">
    <location>
        <begin position="387"/>
        <end position="422"/>
    </location>
</feature>
<dbReference type="Pfam" id="PF01535">
    <property type="entry name" value="PPR"/>
    <property type="match status" value="4"/>
</dbReference>
<dbReference type="EMBL" id="JAINDJ010000003">
    <property type="protein sequence ID" value="KAG9451770.1"/>
    <property type="molecule type" value="Genomic_DNA"/>
</dbReference>
<evidence type="ECO:0000313" key="4">
    <source>
        <dbReference type="EMBL" id="KAG9451770.1"/>
    </source>
</evidence>
<comment type="caution">
    <text evidence="4">The sequence shown here is derived from an EMBL/GenBank/DDBJ whole genome shotgun (WGS) entry which is preliminary data.</text>
</comment>
<name>A0AAV7ESC8_ARIFI</name>
<reference evidence="4 5" key="1">
    <citation type="submission" date="2021-07" db="EMBL/GenBank/DDBJ databases">
        <title>The Aristolochia fimbriata genome: insights into angiosperm evolution, floral development and chemical biosynthesis.</title>
        <authorList>
            <person name="Jiao Y."/>
        </authorList>
    </citation>
    <scope>NUCLEOTIDE SEQUENCE [LARGE SCALE GENOMIC DNA]</scope>
    <source>
        <strain evidence="4">IBCAS-2021</strain>
        <tissue evidence="4">Leaf</tissue>
    </source>
</reference>
<dbReference type="Gene3D" id="1.25.40.10">
    <property type="entry name" value="Tetratricopeptide repeat domain"/>
    <property type="match status" value="3"/>
</dbReference>
<protein>
    <recommendedName>
        <fullName evidence="3">DYW domain-containing protein</fullName>
    </recommendedName>
</protein>
<dbReference type="PROSITE" id="PS51375">
    <property type="entry name" value="PPR"/>
    <property type="match status" value="3"/>
</dbReference>
<dbReference type="GO" id="GO:0003723">
    <property type="term" value="F:RNA binding"/>
    <property type="evidence" value="ECO:0007669"/>
    <property type="project" value="InterPro"/>
</dbReference>
<keyword evidence="5" id="KW-1185">Reference proteome</keyword>
<keyword evidence="1" id="KW-0677">Repeat</keyword>
<organism evidence="4 5">
    <name type="scientific">Aristolochia fimbriata</name>
    <name type="common">White veined hardy Dutchman's pipe vine</name>
    <dbReference type="NCBI Taxonomy" id="158543"/>
    <lineage>
        <taxon>Eukaryota</taxon>
        <taxon>Viridiplantae</taxon>
        <taxon>Streptophyta</taxon>
        <taxon>Embryophyta</taxon>
        <taxon>Tracheophyta</taxon>
        <taxon>Spermatophyta</taxon>
        <taxon>Magnoliopsida</taxon>
        <taxon>Magnoliidae</taxon>
        <taxon>Piperales</taxon>
        <taxon>Aristolochiaceae</taxon>
        <taxon>Aristolochia</taxon>
    </lineage>
</organism>
<accession>A0AAV7ESC8</accession>
<dbReference type="Proteomes" id="UP000825729">
    <property type="component" value="Unassembled WGS sequence"/>
</dbReference>
<evidence type="ECO:0000256" key="1">
    <source>
        <dbReference type="ARBA" id="ARBA00022737"/>
    </source>
</evidence>
<dbReference type="NCBIfam" id="TIGR00756">
    <property type="entry name" value="PPR"/>
    <property type="match status" value="2"/>
</dbReference>
<dbReference type="Pfam" id="PF13041">
    <property type="entry name" value="PPR_2"/>
    <property type="match status" value="1"/>
</dbReference>
<dbReference type="GO" id="GO:0009451">
    <property type="term" value="P:RNA modification"/>
    <property type="evidence" value="ECO:0007669"/>
    <property type="project" value="InterPro"/>
</dbReference>
<dbReference type="InterPro" id="IPR032867">
    <property type="entry name" value="DYW_dom"/>
</dbReference>
<evidence type="ECO:0000259" key="3">
    <source>
        <dbReference type="Pfam" id="PF14432"/>
    </source>
</evidence>
<dbReference type="InterPro" id="IPR046848">
    <property type="entry name" value="E_motif"/>
</dbReference>
<dbReference type="Pfam" id="PF20431">
    <property type="entry name" value="E_motif"/>
    <property type="match status" value="1"/>
</dbReference>
<gene>
    <name evidence="4" type="ORF">H6P81_004674</name>
</gene>
<evidence type="ECO:0000313" key="5">
    <source>
        <dbReference type="Proteomes" id="UP000825729"/>
    </source>
</evidence>
<dbReference type="InterPro" id="IPR002885">
    <property type="entry name" value="PPR_rpt"/>
</dbReference>
<dbReference type="FunFam" id="1.25.40.10:FF:000090">
    <property type="entry name" value="Pentatricopeptide repeat-containing protein, chloroplastic"/>
    <property type="match status" value="1"/>
</dbReference>
<feature type="domain" description="DYW" evidence="3">
    <location>
        <begin position="567"/>
        <end position="659"/>
    </location>
</feature>
<evidence type="ECO:0000256" key="2">
    <source>
        <dbReference type="PROSITE-ProRule" id="PRU00708"/>
    </source>
</evidence>
<dbReference type="GO" id="GO:0008270">
    <property type="term" value="F:zinc ion binding"/>
    <property type="evidence" value="ECO:0007669"/>
    <property type="project" value="InterPro"/>
</dbReference>
<proteinExistence type="predicted"/>
<dbReference type="PANTHER" id="PTHR47926">
    <property type="entry name" value="PENTATRICOPEPTIDE REPEAT-CONTAINING PROTEIN"/>
    <property type="match status" value="1"/>
</dbReference>